<sequence length="63" mass="6850">MKFILSLLALSFCFLSCAPVHKYQAGGGAFDDSEVGQALDANAPLPEDDINGPRSFEEFRARD</sequence>
<proteinExistence type="predicted"/>
<reference evidence="3" key="1">
    <citation type="submission" date="2021-01" db="EMBL/GenBank/DDBJ databases">
        <title>Modified the classification status of verrucomicrobia.</title>
        <authorList>
            <person name="Feng X."/>
        </authorList>
    </citation>
    <scope>NUCLEOTIDE SEQUENCE</scope>
    <source>
        <strain evidence="3">KCTC 12986</strain>
    </source>
</reference>
<feature type="signal peptide" evidence="2">
    <location>
        <begin position="1"/>
        <end position="22"/>
    </location>
</feature>
<evidence type="ECO:0000313" key="3">
    <source>
        <dbReference type="EMBL" id="MBK1834703.1"/>
    </source>
</evidence>
<accession>A0A934RSM6</accession>
<evidence type="ECO:0000256" key="2">
    <source>
        <dbReference type="SAM" id="SignalP"/>
    </source>
</evidence>
<feature type="chain" id="PRO_5037357718" evidence="2">
    <location>
        <begin position="23"/>
        <end position="63"/>
    </location>
</feature>
<evidence type="ECO:0000313" key="4">
    <source>
        <dbReference type="Proteomes" id="UP000604083"/>
    </source>
</evidence>
<dbReference type="EMBL" id="JAENIO010000029">
    <property type="protein sequence ID" value="MBK1834703.1"/>
    <property type="molecule type" value="Genomic_DNA"/>
</dbReference>
<comment type="caution">
    <text evidence="3">The sequence shown here is derived from an EMBL/GenBank/DDBJ whole genome shotgun (WGS) entry which is preliminary data.</text>
</comment>
<name>A0A934RSM6_9BACT</name>
<evidence type="ECO:0000256" key="1">
    <source>
        <dbReference type="SAM" id="MobiDB-lite"/>
    </source>
</evidence>
<protein>
    <submittedName>
        <fullName evidence="3">Uncharacterized protein</fullName>
    </submittedName>
</protein>
<dbReference type="AlphaFoldDB" id="A0A934RSM6"/>
<keyword evidence="2" id="KW-0732">Signal</keyword>
<keyword evidence="4" id="KW-1185">Reference proteome</keyword>
<dbReference type="Proteomes" id="UP000604083">
    <property type="component" value="Unassembled WGS sequence"/>
</dbReference>
<organism evidence="3 4">
    <name type="scientific">Roseibacillus ishigakijimensis</name>
    <dbReference type="NCBI Taxonomy" id="454146"/>
    <lineage>
        <taxon>Bacteria</taxon>
        <taxon>Pseudomonadati</taxon>
        <taxon>Verrucomicrobiota</taxon>
        <taxon>Verrucomicrobiia</taxon>
        <taxon>Verrucomicrobiales</taxon>
        <taxon>Verrucomicrobiaceae</taxon>
        <taxon>Roseibacillus</taxon>
    </lineage>
</organism>
<feature type="region of interest" description="Disordered" evidence="1">
    <location>
        <begin position="42"/>
        <end position="63"/>
    </location>
</feature>
<gene>
    <name evidence="3" type="ORF">JIN78_11575</name>
</gene>
<dbReference type="RefSeq" id="WP_200392137.1">
    <property type="nucleotide sequence ID" value="NZ_JAENIO010000029.1"/>
</dbReference>